<evidence type="ECO:0000256" key="6">
    <source>
        <dbReference type="ARBA" id="ARBA00023136"/>
    </source>
</evidence>
<evidence type="ECO:0000313" key="11">
    <source>
        <dbReference type="EMBL" id="MCV7026438.1"/>
    </source>
</evidence>
<dbReference type="InterPro" id="IPR023298">
    <property type="entry name" value="ATPase_P-typ_TM_dom_sf"/>
</dbReference>
<dbReference type="Pfam" id="PF00689">
    <property type="entry name" value="Cation_ATPase_C"/>
    <property type="match status" value="1"/>
</dbReference>
<dbReference type="Gene3D" id="3.40.1110.10">
    <property type="entry name" value="Calcium-transporting ATPase, cytoplasmic domain N"/>
    <property type="match status" value="2"/>
</dbReference>
<proteinExistence type="predicted"/>
<keyword evidence="2" id="KW-1003">Cell membrane</keyword>
<dbReference type="GO" id="GO:0016887">
    <property type="term" value="F:ATP hydrolysis activity"/>
    <property type="evidence" value="ECO:0007669"/>
    <property type="project" value="InterPro"/>
</dbReference>
<dbReference type="EMBL" id="JACKTI010000065">
    <property type="protein sequence ID" value="MCV7026438.1"/>
    <property type="molecule type" value="Genomic_DNA"/>
</dbReference>
<dbReference type="Proteomes" id="UP001207528">
    <property type="component" value="Unassembled WGS sequence"/>
</dbReference>
<dbReference type="GO" id="GO:0005886">
    <property type="term" value="C:plasma membrane"/>
    <property type="evidence" value="ECO:0007669"/>
    <property type="project" value="UniProtKB-SubCell"/>
</dbReference>
<dbReference type="RefSeq" id="WP_067387796.1">
    <property type="nucleotide sequence ID" value="NZ_BCTA01000019.1"/>
</dbReference>
<dbReference type="SUPFAM" id="SSF81653">
    <property type="entry name" value="Calcium ATPase, transduction domain A"/>
    <property type="match status" value="1"/>
</dbReference>
<feature type="domain" description="Cation-transporting P-type ATPase C-terminal" evidence="9">
    <location>
        <begin position="1269"/>
        <end position="1407"/>
    </location>
</feature>
<dbReference type="SFLD" id="SFLDG00002">
    <property type="entry name" value="C1.7:_P-type_atpase_like"/>
    <property type="match status" value="1"/>
</dbReference>
<dbReference type="InterPro" id="IPR059000">
    <property type="entry name" value="ATPase_P-type_domA"/>
</dbReference>
<dbReference type="InterPro" id="IPR008250">
    <property type="entry name" value="ATPase_P-typ_transduc_dom_A_sf"/>
</dbReference>
<dbReference type="Pfam" id="PF00702">
    <property type="entry name" value="Hydrolase"/>
    <property type="match status" value="1"/>
</dbReference>
<dbReference type="Gene3D" id="1.20.1110.10">
    <property type="entry name" value="Calcium-transporting ATPase, transmembrane domain"/>
    <property type="match status" value="2"/>
</dbReference>
<evidence type="ECO:0000256" key="2">
    <source>
        <dbReference type="ARBA" id="ARBA00022475"/>
    </source>
</evidence>
<sequence length="1450" mass="147871">MGLLGLQIRAVQAVAGVAAAGVAGAEAVLRTTAAVVLEAAGGRPARRSTSAGESHWIEVRGLDGDDGRRVGAEVVTALASAPGVDTATLNVATSRVVVTVRPGGPDGAQLCRIVDAAEAGVRSDTRAAPASLPGDDALLAGRLIAAAVAAAGVGPAALAAALRLGGLTRPLSVPVVWAEHVPRVRGQIERHLGRDGTDLAIAVVGTGTAVLSASPAAVLNQAITRAMLAAEAINGRSRWRRLEAALTEQAIKSAGASGDIPRRIDEPAHGVGERYADRAATVGLGASAVVGLAARSVRAAGDTAIVATARPVRSVKESFACALSRGLAARHEALVLRPAALRRLDQIDTVVIDPRVLYTEELTVTRVRGVEPARRAEAWEAARTALVDGGLALGWHRLSGIAAAGDETEAAEALVSAIRDPLAAAVVTEARRAGVQVVSLDDEGLRSLGQGFDELLPAAGTVDDALAEAVAAQRNRGARVMLVTTGSGPAAAAADVTVGLWRNGASPPWAADVLLSDLAGVWRMLHALPAARHAAAKGVEASASSSVLGALMLMPDVVGNGPAAGNLAALAALWTGYRIGDGVLGEPLPHPEPGHEWHALPVEEVRRLLQRPQRAAATSDVQTADAALGPLQPIATAATRAWRQVTDLLDAMREDLADPMTPFLATGAAASALLGSPLDAALVAGVLLLNTAISAQQSLHAERVLDRLLAVQDPLARRLIGSTSEERYEDVPAGALLPGDLIRVKSGEVVPADARVIAADAAEADESALTGESLPVAKTSEPTPGAPLAERASMLYAGTTLLAGRVTAVVTAVGASTQMNRVAAMSGRKTRQVGLQAQLAHITGRALPWSLTGGAAVGLLSLLRRTPLRDAASGAVAVAVAAVPEGLPLVATLAQLAAARELTDSSVLIRNPRAVEAFARLDVVCFDKTGTLSQNRLQVKSVRPLAGVEETQVLAAAVHTVRPTTSEHSDHATDDAVRLAAAECDVFPGGTDARVPFQSDRPFAGALIGNRVSVKGAPEAVMAALAGSRDELSALIDEMTAAGLRVLAVGERELTPEQAAAAASDAVLLAELCGSGLTPLGAIGIADTPRPGARPLLEALQSRDIGVRLITGDHPVTAAVVANDLGLTVGTDAVLTGPEWESLTTEARIEAVRNHRVFARMAPEHKVQVVQALEAADLVTAMVGDGANDAGAIRAATVGVGVVSAGSDPARTAADVMLLGGDIGAFVDALDEGDELWQRVRSAVSMLVGHNIGELSFALLTTLVTGRPALNARQILLINMLTDALPAAALAVSPQTGEAISGRDEAELWRAIWIRGASTATGGTLAWTFGRFTGTPRRAATMGLIGLVLTQMGQTVTDSRGRLVVLTNVGTLAAMAAIISTPGISQVFGCTPVGPFGWAQAASAAAIAGALPRVAPGLADRAVAAVQSLPGVLEKAQSSMVSTPTRTSSA</sequence>
<evidence type="ECO:0000313" key="13">
    <source>
        <dbReference type="Proteomes" id="UP001207528"/>
    </source>
</evidence>
<evidence type="ECO:0000256" key="3">
    <source>
        <dbReference type="ARBA" id="ARBA00022692"/>
    </source>
</evidence>
<evidence type="ECO:0000313" key="12">
    <source>
        <dbReference type="Proteomes" id="UP000069773"/>
    </source>
</evidence>
<dbReference type="InterPro" id="IPR036412">
    <property type="entry name" value="HAD-like_sf"/>
</dbReference>
<keyword evidence="4" id="KW-1278">Translocase</keyword>
<evidence type="ECO:0000256" key="5">
    <source>
        <dbReference type="ARBA" id="ARBA00022989"/>
    </source>
</evidence>
<dbReference type="SUPFAM" id="SSF56784">
    <property type="entry name" value="HAD-like"/>
    <property type="match status" value="1"/>
</dbReference>
<evidence type="ECO:0000259" key="9">
    <source>
        <dbReference type="Pfam" id="PF00689"/>
    </source>
</evidence>
<dbReference type="InterPro" id="IPR001757">
    <property type="entry name" value="P_typ_ATPase"/>
</dbReference>
<comment type="caution">
    <text evidence="11">The sequence shown here is derived from an EMBL/GenBank/DDBJ whole genome shotgun (WGS) entry which is preliminary data.</text>
</comment>
<dbReference type="InterPro" id="IPR044492">
    <property type="entry name" value="P_typ_ATPase_HD_dom"/>
</dbReference>
<gene>
    <name evidence="11" type="ORF">H7I77_24300</name>
    <name evidence="10" type="ORF">RMCN_1158</name>
</gene>
<dbReference type="SUPFAM" id="SSF81665">
    <property type="entry name" value="Calcium ATPase, transmembrane domain M"/>
    <property type="match status" value="1"/>
</dbReference>
<dbReference type="GO" id="GO:0005524">
    <property type="term" value="F:ATP binding"/>
    <property type="evidence" value="ECO:0007669"/>
    <property type="project" value="InterPro"/>
</dbReference>
<name>A0AAW5SQN5_MYCNV</name>
<evidence type="ECO:0000256" key="7">
    <source>
        <dbReference type="ARBA" id="ARBA00049360"/>
    </source>
</evidence>
<evidence type="ECO:0000256" key="4">
    <source>
        <dbReference type="ARBA" id="ARBA00022967"/>
    </source>
</evidence>
<dbReference type="Gene3D" id="3.40.50.1000">
    <property type="entry name" value="HAD superfamily/HAD-like"/>
    <property type="match status" value="2"/>
</dbReference>
<keyword evidence="5" id="KW-1133">Transmembrane helix</keyword>
<accession>A0AAW5SQN5</accession>
<comment type="subcellular location">
    <subcellularLocation>
        <location evidence="1">Cell membrane</location>
        <topology evidence="1">Multi-pass membrane protein</topology>
    </subcellularLocation>
</comment>
<reference evidence="10 12" key="1">
    <citation type="journal article" date="2016" name="Genome Announc.">
        <title>Draft Genome Sequences of Five Rapidly Growing Mycobacterium Species, M. thermoresistibile, M. fortuitum subsp. acetamidolyticum, M. canariasense, M. brisbanense, and M. novocastrense.</title>
        <authorList>
            <person name="Katahira K."/>
            <person name="Ogura Y."/>
            <person name="Gotoh Y."/>
            <person name="Hayashi T."/>
        </authorList>
    </citation>
    <scope>NUCLEOTIDE SEQUENCE [LARGE SCALE GENOMIC DNA]</scope>
    <source>
        <strain evidence="10 12">JCM18114</strain>
    </source>
</reference>
<dbReference type="Proteomes" id="UP000069773">
    <property type="component" value="Unassembled WGS sequence"/>
</dbReference>
<dbReference type="InterPro" id="IPR023214">
    <property type="entry name" value="HAD_sf"/>
</dbReference>
<comment type="catalytic activity">
    <reaction evidence="7">
        <text>ATP + H2O = ADP + phosphate + H(+)</text>
        <dbReference type="Rhea" id="RHEA:13065"/>
        <dbReference type="ChEBI" id="CHEBI:15377"/>
        <dbReference type="ChEBI" id="CHEBI:15378"/>
        <dbReference type="ChEBI" id="CHEBI:30616"/>
        <dbReference type="ChEBI" id="CHEBI:43474"/>
        <dbReference type="ChEBI" id="CHEBI:456216"/>
    </reaction>
</comment>
<dbReference type="SFLD" id="SFLDF00027">
    <property type="entry name" value="p-type_atpase"/>
    <property type="match status" value="1"/>
</dbReference>
<keyword evidence="12" id="KW-1185">Reference proteome</keyword>
<evidence type="ECO:0000313" key="10">
    <source>
        <dbReference type="EMBL" id="GAT08025.1"/>
    </source>
</evidence>
<dbReference type="Gene3D" id="2.70.150.10">
    <property type="entry name" value="Calcium-transporting ATPase, cytoplasmic transduction domain A"/>
    <property type="match status" value="1"/>
</dbReference>
<dbReference type="InterPro" id="IPR006068">
    <property type="entry name" value="ATPase_P-typ_cation-transptr_C"/>
</dbReference>
<organism evidence="11 13">
    <name type="scientific">Mycolicibacterium novocastrense</name>
    <name type="common">Mycobacterium novocastrense</name>
    <dbReference type="NCBI Taxonomy" id="59813"/>
    <lineage>
        <taxon>Bacteria</taxon>
        <taxon>Bacillati</taxon>
        <taxon>Actinomycetota</taxon>
        <taxon>Actinomycetes</taxon>
        <taxon>Mycobacteriales</taxon>
        <taxon>Mycobacteriaceae</taxon>
        <taxon>Mycolicibacterium</taxon>
    </lineage>
</organism>
<reference evidence="11" key="3">
    <citation type="journal article" date="2022" name="BMC Genomics">
        <title>Comparative genome analysis of mycobacteria focusing on tRNA and non-coding RNA.</title>
        <authorList>
            <person name="Behra P.R.K."/>
            <person name="Pettersson B.M.F."/>
            <person name="Ramesh M."/>
            <person name="Das S."/>
            <person name="Dasgupta S."/>
            <person name="Kirsebom L.A."/>
        </authorList>
    </citation>
    <scope>NUCLEOTIDE SEQUENCE</scope>
    <source>
        <strain evidence="11">DSM 44203</strain>
    </source>
</reference>
<dbReference type="NCBIfam" id="TIGR01494">
    <property type="entry name" value="ATPase_P-type"/>
    <property type="match status" value="2"/>
</dbReference>
<dbReference type="PRINTS" id="PR00120">
    <property type="entry name" value="HATPASE"/>
</dbReference>
<dbReference type="PANTHER" id="PTHR42861">
    <property type="entry name" value="CALCIUM-TRANSPORTING ATPASE"/>
    <property type="match status" value="1"/>
</dbReference>
<protein>
    <submittedName>
        <fullName evidence="11">Cation-translocating P-type ATPase</fullName>
    </submittedName>
    <submittedName>
        <fullName evidence="10">P-type HAD superfamily ATPase</fullName>
    </submittedName>
</protein>
<evidence type="ECO:0000259" key="8">
    <source>
        <dbReference type="Pfam" id="PF00122"/>
    </source>
</evidence>
<feature type="domain" description="P-type ATPase A" evidence="8">
    <location>
        <begin position="724"/>
        <end position="824"/>
    </location>
</feature>
<evidence type="ECO:0000256" key="1">
    <source>
        <dbReference type="ARBA" id="ARBA00004651"/>
    </source>
</evidence>
<dbReference type="EMBL" id="BCTA01000019">
    <property type="protein sequence ID" value="GAT08025.1"/>
    <property type="molecule type" value="Genomic_DNA"/>
</dbReference>
<dbReference type="SFLD" id="SFLDS00003">
    <property type="entry name" value="Haloacid_Dehalogenase"/>
    <property type="match status" value="1"/>
</dbReference>
<dbReference type="PRINTS" id="PR00119">
    <property type="entry name" value="CATATPASE"/>
</dbReference>
<keyword evidence="3" id="KW-0812">Transmembrane</keyword>
<reference evidence="11" key="2">
    <citation type="submission" date="2020-07" db="EMBL/GenBank/DDBJ databases">
        <authorList>
            <person name="Pettersson B.M.F."/>
            <person name="Behra P.R.K."/>
            <person name="Ramesh M."/>
            <person name="Das S."/>
            <person name="Dasgupta S."/>
            <person name="Kirsebom L.A."/>
        </authorList>
    </citation>
    <scope>NUCLEOTIDE SEQUENCE</scope>
    <source>
        <strain evidence="11">DSM 44203</strain>
    </source>
</reference>
<dbReference type="Pfam" id="PF00122">
    <property type="entry name" value="E1-E2_ATPase"/>
    <property type="match status" value="1"/>
</dbReference>
<keyword evidence="6" id="KW-0472">Membrane</keyword>
<dbReference type="InterPro" id="IPR023299">
    <property type="entry name" value="ATPase_P-typ_cyto_dom_N"/>
</dbReference>